<evidence type="ECO:0000256" key="7">
    <source>
        <dbReference type="ARBA" id="ARBA00023098"/>
    </source>
</evidence>
<dbReference type="GO" id="GO:0016020">
    <property type="term" value="C:membrane"/>
    <property type="evidence" value="ECO:0007669"/>
    <property type="project" value="GOC"/>
</dbReference>
<dbReference type="EC" id="2.3.1.29" evidence="11"/>
<evidence type="ECO:0000256" key="10">
    <source>
        <dbReference type="ARBA" id="ARBA00055827"/>
    </source>
</evidence>
<feature type="binding site" evidence="11">
    <location>
        <position position="399"/>
    </location>
    <ligand>
        <name>substrate</name>
    </ligand>
</feature>
<comment type="pathway">
    <text evidence="11">Amino-acid degradation; L-threonine degradation via oxydo-reductase pathway; glycine from L-threonine: step 2/2.</text>
</comment>
<dbReference type="NCBIfam" id="TIGR01822">
    <property type="entry name" value="2am3keto_CoA"/>
    <property type="match status" value="1"/>
</dbReference>
<dbReference type="EMBL" id="CZAI01000012">
    <property type="protein sequence ID" value="CUQ11706.1"/>
    <property type="molecule type" value="Genomic_DNA"/>
</dbReference>
<dbReference type="InterPro" id="IPR015424">
    <property type="entry name" value="PyrdxlP-dep_Trfase"/>
</dbReference>
<comment type="pathway">
    <text evidence="1">Lipid metabolism; sphingolipid metabolism.</text>
</comment>
<comment type="function">
    <text evidence="11">Catalyzes the cleavage of 2-amino-3-ketobutyrate to glycine and acetyl-CoA.</text>
</comment>
<dbReference type="PANTHER" id="PTHR13693">
    <property type="entry name" value="CLASS II AMINOTRANSFERASE/8-AMINO-7-OXONONANOATE SYNTHASE"/>
    <property type="match status" value="1"/>
</dbReference>
<dbReference type="CDD" id="cd06454">
    <property type="entry name" value="KBL_like"/>
    <property type="match status" value="1"/>
</dbReference>
<feature type="binding site" description="in other chain" evidence="11">
    <location>
        <begin position="272"/>
        <end position="275"/>
    </location>
    <ligand>
        <name>pyridoxal 5'-phosphate</name>
        <dbReference type="ChEBI" id="CHEBI:597326"/>
        <note>ligand shared between dimeric partners</note>
    </ligand>
</feature>
<evidence type="ECO:0000313" key="15">
    <source>
        <dbReference type="Proteomes" id="UP000095657"/>
    </source>
</evidence>
<evidence type="ECO:0000256" key="1">
    <source>
        <dbReference type="ARBA" id="ARBA00004760"/>
    </source>
</evidence>
<keyword evidence="14" id="KW-0436">Ligase</keyword>
<dbReference type="STRING" id="47678.ERS852494_04005"/>
<dbReference type="InterPro" id="IPR050087">
    <property type="entry name" value="AON_synthase_class-II"/>
</dbReference>
<comment type="catalytic activity">
    <reaction evidence="11">
        <text>glycine + acetyl-CoA = (2S)-2-amino-3-oxobutanoate + CoA</text>
        <dbReference type="Rhea" id="RHEA:20736"/>
        <dbReference type="ChEBI" id="CHEBI:57287"/>
        <dbReference type="ChEBI" id="CHEBI:57288"/>
        <dbReference type="ChEBI" id="CHEBI:57305"/>
        <dbReference type="ChEBI" id="CHEBI:78948"/>
        <dbReference type="EC" id="2.3.1.29"/>
    </reaction>
</comment>
<feature type="domain" description="Aminotransferase class I/classII large" evidence="12">
    <location>
        <begin position="76"/>
        <end position="417"/>
    </location>
</feature>
<gene>
    <name evidence="11 14" type="primary">kbl</name>
    <name evidence="13" type="ORF">ERS852494_04005</name>
    <name evidence="14" type="ORF">ERS852558_02074</name>
</gene>
<dbReference type="GO" id="GO:0030170">
    <property type="term" value="F:pyridoxal phosphate binding"/>
    <property type="evidence" value="ECO:0007669"/>
    <property type="project" value="UniProtKB-UniRule"/>
</dbReference>
<dbReference type="EMBL" id="CZBL01000007">
    <property type="protein sequence ID" value="CUQ17553.1"/>
    <property type="molecule type" value="Genomic_DNA"/>
</dbReference>
<dbReference type="HAMAP" id="MF_00985">
    <property type="entry name" value="2am3keto_CoA_ligase"/>
    <property type="match status" value="1"/>
</dbReference>
<evidence type="ECO:0000256" key="2">
    <source>
        <dbReference type="ARBA" id="ARBA00004991"/>
    </source>
</evidence>
<comment type="function">
    <text evidence="10">Involved in de novo bacterial ceramide synthesis. Catalyzes the condensation of L-serine with palmitoyl-CoA (hexadecanoyl-CoA) to produce 3-oxosphinganine. Also capable of using alanine as substrate leading to the formation of 1-deoxysphinganine (1-deoxySa). Contributes to the levels of endogenous sphingolipids in its host.</text>
</comment>
<evidence type="ECO:0000256" key="3">
    <source>
        <dbReference type="ARBA" id="ARBA00008392"/>
    </source>
</evidence>
<reference evidence="15 16" key="1">
    <citation type="submission" date="2015-09" db="EMBL/GenBank/DDBJ databases">
        <authorList>
            <consortium name="Pathogen Informatics"/>
        </authorList>
    </citation>
    <scope>NUCLEOTIDE SEQUENCE [LARGE SCALE GENOMIC DNA]</scope>
    <source>
        <strain evidence="13 15">2789STDY5834880</strain>
        <strain evidence="14 16">2789STDY5834946</strain>
    </source>
</reference>
<comment type="similarity">
    <text evidence="3 11">Belongs to the class-II pyridoxal-phosphate-dependent aminotransferase family.</text>
</comment>
<dbReference type="GO" id="GO:0008890">
    <property type="term" value="F:glycine C-acetyltransferase activity"/>
    <property type="evidence" value="ECO:0007669"/>
    <property type="project" value="UniProtKB-UniRule"/>
</dbReference>
<dbReference type="FunFam" id="3.40.640.10:FF:000006">
    <property type="entry name" value="5-aminolevulinate synthase, mitochondrial"/>
    <property type="match status" value="1"/>
</dbReference>
<dbReference type="PANTHER" id="PTHR13693:SF102">
    <property type="entry name" value="2-AMINO-3-KETOBUTYRATE COENZYME A LIGASE, MITOCHONDRIAL"/>
    <property type="match status" value="1"/>
</dbReference>
<evidence type="ECO:0000256" key="5">
    <source>
        <dbReference type="ARBA" id="ARBA00022898"/>
    </source>
</evidence>
<dbReference type="InterPro" id="IPR011282">
    <property type="entry name" value="2am3keto_CoA_ligase"/>
</dbReference>
<dbReference type="Proteomes" id="UP000095725">
    <property type="component" value="Unassembled WGS sequence"/>
</dbReference>
<evidence type="ECO:0000256" key="6">
    <source>
        <dbReference type="ARBA" id="ARBA00022919"/>
    </source>
</evidence>
<comment type="catalytic activity">
    <reaction evidence="9">
        <text>L-serine + hexadecanoyl-CoA + H(+) = 3-oxosphinganine + CO2 + CoA</text>
        <dbReference type="Rhea" id="RHEA:14761"/>
        <dbReference type="ChEBI" id="CHEBI:15378"/>
        <dbReference type="ChEBI" id="CHEBI:16526"/>
        <dbReference type="ChEBI" id="CHEBI:33384"/>
        <dbReference type="ChEBI" id="CHEBI:57287"/>
        <dbReference type="ChEBI" id="CHEBI:57379"/>
        <dbReference type="ChEBI" id="CHEBI:58299"/>
        <dbReference type="EC" id="2.3.1.50"/>
    </reaction>
    <physiologicalReaction direction="left-to-right" evidence="9">
        <dbReference type="Rhea" id="RHEA:14762"/>
    </physiologicalReaction>
</comment>
<comment type="subunit">
    <text evidence="11">Homodimer.</text>
</comment>
<keyword evidence="6" id="KW-0746">Sphingolipid metabolism</keyword>
<evidence type="ECO:0000256" key="8">
    <source>
        <dbReference type="ARBA" id="ARBA00023315"/>
    </source>
</evidence>
<dbReference type="Gene3D" id="3.40.640.10">
    <property type="entry name" value="Type I PLP-dependent aspartate aminotransferase-like (Major domain)"/>
    <property type="match status" value="1"/>
</dbReference>
<dbReference type="NCBIfam" id="NF005394">
    <property type="entry name" value="PRK06939.1"/>
    <property type="match status" value="1"/>
</dbReference>
<dbReference type="Pfam" id="PF00155">
    <property type="entry name" value="Aminotran_1_2"/>
    <property type="match status" value="1"/>
</dbReference>
<protein>
    <recommendedName>
        <fullName evidence="11">2-amino-3-ketobutyrate coenzyme A ligase</fullName>
        <shortName evidence="11">AKB ligase</shortName>
        <ecNumber evidence="11">2.3.1.29</ecNumber>
    </recommendedName>
    <alternativeName>
        <fullName evidence="11">Glycine acetyltransferase</fullName>
    </alternativeName>
</protein>
<dbReference type="UniPathway" id="UPA00046">
    <property type="reaction ID" value="UER00506"/>
</dbReference>
<dbReference type="GO" id="GO:0019518">
    <property type="term" value="P:L-threonine catabolic process to glycine"/>
    <property type="evidence" value="ECO:0007669"/>
    <property type="project" value="UniProtKB-UniRule"/>
</dbReference>
<dbReference type="Proteomes" id="UP000095657">
    <property type="component" value="Unassembled WGS sequence"/>
</dbReference>
<accession>A0A174U5B8</accession>
<comment type="pathway">
    <text evidence="2">Sphingolipid metabolism.</text>
</comment>
<sequence>MRKVSTFFSDFNQKDMVIPIKIVSFVIELNYSNTMYGKMKDFLSQTLAEIKEAGLYKEERLIESAQQAAITVKGKEVLNFCANNYLGLSNHPRLIKASQEMMNRRGYGMSSVRFICGTQDIHKELEDAISDYFQTEDTILYAACFDANGGVFEPLFSDQDAIISDSLNHASIIDGVRLCKAKRYRYANADMNELEKCLQEAQAQRFRIIVTDGVFSMDGNVAPMDQICDLAEKYDALVMVDESHSAGVVGATGHGVSELYKTHGRVDIYTGTLGKAFGGALGGFTTGRKEIIDLLRQRSRPYLFSNSLAPGIIGASLEVFKILKESNALHDKLVENVNYFRDKMTAAGFDIKPTQSAICAVMLYDAKLSQIYAARMQEEGIYVTGFYYPVVPKDQARIRVQISAGHEKEHLDKCIAAFIKVGKELGVLK</sequence>
<proteinExistence type="inferred from homology"/>
<evidence type="ECO:0000313" key="16">
    <source>
        <dbReference type="Proteomes" id="UP000095725"/>
    </source>
</evidence>
<dbReference type="GO" id="GO:0030148">
    <property type="term" value="P:sphingolipid biosynthetic process"/>
    <property type="evidence" value="ECO:0007669"/>
    <property type="project" value="UniProtKB-ARBA"/>
</dbReference>
<evidence type="ECO:0000256" key="9">
    <source>
        <dbReference type="ARBA" id="ARBA00047854"/>
    </source>
</evidence>
<feature type="modified residue" description="N6-(pyridoxal phosphate)lysine" evidence="11">
    <location>
        <position position="275"/>
    </location>
</feature>
<dbReference type="SUPFAM" id="SSF53383">
    <property type="entry name" value="PLP-dependent transferases"/>
    <property type="match status" value="1"/>
</dbReference>
<evidence type="ECO:0000313" key="13">
    <source>
        <dbReference type="EMBL" id="CUQ11706.1"/>
    </source>
</evidence>
<feature type="binding site" evidence="11">
    <location>
        <begin position="305"/>
        <end position="306"/>
    </location>
    <ligand>
        <name>pyridoxal 5'-phosphate</name>
        <dbReference type="ChEBI" id="CHEBI:597326"/>
        <note>ligand shared between dimeric partners</note>
    </ligand>
</feature>
<feature type="binding site" evidence="11">
    <location>
        <position position="169"/>
    </location>
    <ligand>
        <name>substrate</name>
    </ligand>
</feature>
<evidence type="ECO:0000256" key="4">
    <source>
        <dbReference type="ARBA" id="ARBA00022679"/>
    </source>
</evidence>
<name>A0A174U5B8_9BACE</name>
<dbReference type="GO" id="GO:0016874">
    <property type="term" value="F:ligase activity"/>
    <property type="evidence" value="ECO:0007669"/>
    <property type="project" value="UniProtKB-KW"/>
</dbReference>
<evidence type="ECO:0000259" key="12">
    <source>
        <dbReference type="Pfam" id="PF00155"/>
    </source>
</evidence>
<evidence type="ECO:0000313" key="14">
    <source>
        <dbReference type="EMBL" id="CUQ17553.1"/>
    </source>
</evidence>
<keyword evidence="8 11" id="KW-0012">Acyltransferase</keyword>
<dbReference type="AlphaFoldDB" id="A0A174U5B8"/>
<feature type="binding site" description="in other chain" evidence="11">
    <location>
        <begin position="241"/>
        <end position="244"/>
    </location>
    <ligand>
        <name>pyridoxal 5'-phosphate</name>
        <dbReference type="ChEBI" id="CHEBI:597326"/>
        <note>ligand shared between dimeric partners</note>
    </ligand>
</feature>
<dbReference type="GO" id="GO:0005829">
    <property type="term" value="C:cytosol"/>
    <property type="evidence" value="ECO:0007669"/>
    <property type="project" value="TreeGrafter"/>
</dbReference>
<keyword evidence="4 11" id="KW-0808">Transferase</keyword>
<dbReference type="InterPro" id="IPR004839">
    <property type="entry name" value="Aminotransferase_I/II_large"/>
</dbReference>
<feature type="binding site" description="in other chain" evidence="11">
    <location>
        <begin position="144"/>
        <end position="145"/>
    </location>
    <ligand>
        <name>pyridoxal 5'-phosphate</name>
        <dbReference type="ChEBI" id="CHEBI:597326"/>
        <note>ligand shared between dimeric partners</note>
    </ligand>
</feature>
<comment type="cofactor">
    <cofactor evidence="11">
        <name>pyridoxal 5'-phosphate</name>
        <dbReference type="ChEBI" id="CHEBI:597326"/>
    </cofactor>
    <text evidence="11">Binds 1 pyridoxal phosphate per subunit.</text>
</comment>
<organism evidence="14 16">
    <name type="scientific">Bacteroides caccae</name>
    <dbReference type="NCBI Taxonomy" id="47678"/>
    <lineage>
        <taxon>Bacteria</taxon>
        <taxon>Pseudomonadati</taxon>
        <taxon>Bacteroidota</taxon>
        <taxon>Bacteroidia</taxon>
        <taxon>Bacteroidales</taxon>
        <taxon>Bacteroidaceae</taxon>
        <taxon>Bacteroides</taxon>
    </lineage>
</organism>
<keyword evidence="7" id="KW-0443">Lipid metabolism</keyword>
<feature type="binding site" description="in other chain" evidence="11">
    <location>
        <position position="216"/>
    </location>
    <ligand>
        <name>pyridoxal 5'-phosphate</name>
        <dbReference type="ChEBI" id="CHEBI:597326"/>
        <note>ligand shared between dimeric partners</note>
    </ligand>
</feature>
<keyword evidence="5 11" id="KW-0663">Pyridoxal phosphate</keyword>
<dbReference type="InterPro" id="IPR015421">
    <property type="entry name" value="PyrdxlP-dep_Trfase_major"/>
</dbReference>
<evidence type="ECO:0000256" key="11">
    <source>
        <dbReference type="HAMAP-Rule" id="MF_00985"/>
    </source>
</evidence>
<dbReference type="Gene3D" id="3.90.1150.10">
    <property type="entry name" value="Aspartate Aminotransferase, domain 1"/>
    <property type="match status" value="1"/>
</dbReference>
<dbReference type="InterPro" id="IPR015422">
    <property type="entry name" value="PyrdxlP-dep_Trfase_small"/>
</dbReference>
<dbReference type="GO" id="GO:0004758">
    <property type="term" value="F:serine C-palmitoyltransferase activity"/>
    <property type="evidence" value="ECO:0007669"/>
    <property type="project" value="UniProtKB-EC"/>
</dbReference>